<evidence type="ECO:0000313" key="2">
    <source>
        <dbReference type="EMBL" id="KAB0794785.1"/>
    </source>
</evidence>
<feature type="compositionally biased region" description="Pro residues" evidence="1">
    <location>
        <begin position="119"/>
        <end position="128"/>
    </location>
</feature>
<comment type="caution">
    <text evidence="2">The sequence shown here is derived from an EMBL/GenBank/DDBJ whole genome shotgun (WGS) entry which is preliminary data.</text>
</comment>
<gene>
    <name evidence="2" type="ORF">PPYR_11624</name>
</gene>
<dbReference type="AlphaFoldDB" id="A0A5N4ABS5"/>
<organism evidence="2 3">
    <name type="scientific">Photinus pyralis</name>
    <name type="common">Common eastern firefly</name>
    <name type="synonym">Lampyris pyralis</name>
    <dbReference type="NCBI Taxonomy" id="7054"/>
    <lineage>
        <taxon>Eukaryota</taxon>
        <taxon>Metazoa</taxon>
        <taxon>Ecdysozoa</taxon>
        <taxon>Arthropoda</taxon>
        <taxon>Hexapoda</taxon>
        <taxon>Insecta</taxon>
        <taxon>Pterygota</taxon>
        <taxon>Neoptera</taxon>
        <taxon>Endopterygota</taxon>
        <taxon>Coleoptera</taxon>
        <taxon>Polyphaga</taxon>
        <taxon>Elateriformia</taxon>
        <taxon>Elateroidea</taxon>
        <taxon>Lampyridae</taxon>
        <taxon>Lampyrinae</taxon>
        <taxon>Photinus</taxon>
    </lineage>
</organism>
<dbReference type="OrthoDB" id="6609991at2759"/>
<dbReference type="InParanoid" id="A0A5N4ABS5"/>
<name>A0A5N4ABS5_PHOPY</name>
<feature type="compositionally biased region" description="Low complexity" evidence="1">
    <location>
        <begin position="26"/>
        <end position="38"/>
    </location>
</feature>
<feature type="compositionally biased region" description="Basic residues" evidence="1">
    <location>
        <begin position="164"/>
        <end position="177"/>
    </location>
</feature>
<keyword evidence="3" id="KW-1185">Reference proteome</keyword>
<dbReference type="EMBL" id="VVIM01000008">
    <property type="protein sequence ID" value="KAB0794785.1"/>
    <property type="molecule type" value="Genomic_DNA"/>
</dbReference>
<reference evidence="2 3" key="1">
    <citation type="journal article" date="2018" name="Elife">
        <title>Firefly genomes illuminate parallel origins of bioluminescence in beetles.</title>
        <authorList>
            <person name="Fallon T.R."/>
            <person name="Lower S.E."/>
            <person name="Chang C.H."/>
            <person name="Bessho-Uehara M."/>
            <person name="Martin G.J."/>
            <person name="Bewick A.J."/>
            <person name="Behringer M."/>
            <person name="Debat H.J."/>
            <person name="Wong I."/>
            <person name="Day J.C."/>
            <person name="Suvorov A."/>
            <person name="Silva C.J."/>
            <person name="Stanger-Hall K.F."/>
            <person name="Hall D.W."/>
            <person name="Schmitz R.J."/>
            <person name="Nelson D.R."/>
            <person name="Lewis S.M."/>
            <person name="Shigenobu S."/>
            <person name="Bybee S.M."/>
            <person name="Larracuente A.M."/>
            <person name="Oba Y."/>
            <person name="Weng J.K."/>
        </authorList>
    </citation>
    <scope>NUCLEOTIDE SEQUENCE [LARGE SCALE GENOMIC DNA]</scope>
    <source>
        <strain evidence="2">1611_PpyrPB1</strain>
        <tissue evidence="2">Whole body</tissue>
    </source>
</reference>
<evidence type="ECO:0000256" key="1">
    <source>
        <dbReference type="SAM" id="MobiDB-lite"/>
    </source>
</evidence>
<evidence type="ECO:0000313" key="3">
    <source>
        <dbReference type="Proteomes" id="UP000327044"/>
    </source>
</evidence>
<feature type="region of interest" description="Disordered" evidence="1">
    <location>
        <begin position="157"/>
        <end position="262"/>
    </location>
</feature>
<protein>
    <submittedName>
        <fullName evidence="2">Uncharacterized protein</fullName>
    </submittedName>
</protein>
<accession>A0A5N4ABS5</accession>
<sequence>MSIPRRTITKTVRQYGNTTETTITRISSTDTRPSTSRIPQTMSRLPVPRVANQTSASSVATSKTPGGMATKPTHLPKPKAPPPQPAPRVIQPSGPRQRGQPAPLTTMKNPFGGQARKTAPPPPRPPTQRAPALNVYQVPQTTRGAVPKVSVKTVKTQKVETMGKGKRTVTKVTKTIKPRAPDADENADQPSPLKTPPAGPSNDDQEVPADFSFGFPSPSASIERLVEKELMRNASMSPGAPVRAKGSRRTDTSAPVLQTPDGDVESSIQISLNRQVERTPDVEYIKRYMAGVEVDEQGAAKKYEYSIQDMEPSSGIGPRSDGVVPLREIISVKSTVAFAPGVKVKENTTVYESVEPDPVQISQLVEEEAMDVEKMRFVQPPDLKGSMSSVYGLKKKLQKMQLSPEAVRQLETSMERHPPISADEPPAEVQPELMAAIMHTEEKGLSMESPPANVCNFLFPDAKDDLTIKVKPVAPSPMQKVVVPEDVPSSVLTESVPPEIEHLATRARDCNARSPTDNIYSTRVLQGKTRPKINNTAKRGQAERRGYPVYISDEKPPWGVEELQPIMDLAGAAPSSQAQRVDTLNVSDNVPLFYHNEDENVLEYHLIPQPPRFTSHVQLRGSQKPSWFPGFCIALPDNIRVVTTPCDVLPAAWQAVQPDIFSDESFLIVG</sequence>
<feature type="compositionally biased region" description="Polar residues" evidence="1">
    <location>
        <begin position="51"/>
        <end position="64"/>
    </location>
</feature>
<proteinExistence type="predicted"/>
<dbReference type="Proteomes" id="UP000327044">
    <property type="component" value="Unassembled WGS sequence"/>
</dbReference>
<feature type="region of interest" description="Disordered" evidence="1">
    <location>
        <begin position="26"/>
        <end position="141"/>
    </location>
</feature>